<keyword evidence="2" id="KW-1185">Reference proteome</keyword>
<gene>
    <name evidence="1" type="primary">jg12517</name>
    <name evidence="1" type="ORF">PAEG_LOCUS9428</name>
</gene>
<dbReference type="AlphaFoldDB" id="A0A8S4R2S5"/>
<organism evidence="1 2">
    <name type="scientific">Pararge aegeria aegeria</name>
    <dbReference type="NCBI Taxonomy" id="348720"/>
    <lineage>
        <taxon>Eukaryota</taxon>
        <taxon>Metazoa</taxon>
        <taxon>Ecdysozoa</taxon>
        <taxon>Arthropoda</taxon>
        <taxon>Hexapoda</taxon>
        <taxon>Insecta</taxon>
        <taxon>Pterygota</taxon>
        <taxon>Neoptera</taxon>
        <taxon>Endopterygota</taxon>
        <taxon>Lepidoptera</taxon>
        <taxon>Glossata</taxon>
        <taxon>Ditrysia</taxon>
        <taxon>Papilionoidea</taxon>
        <taxon>Nymphalidae</taxon>
        <taxon>Satyrinae</taxon>
        <taxon>Satyrini</taxon>
        <taxon>Parargina</taxon>
        <taxon>Pararge</taxon>
    </lineage>
</organism>
<name>A0A8S4R2S5_9NEOP</name>
<comment type="caution">
    <text evidence="1">The sequence shown here is derived from an EMBL/GenBank/DDBJ whole genome shotgun (WGS) entry which is preliminary data.</text>
</comment>
<evidence type="ECO:0000313" key="2">
    <source>
        <dbReference type="Proteomes" id="UP000838756"/>
    </source>
</evidence>
<accession>A0A8S4R2S5</accession>
<dbReference type="Proteomes" id="UP000838756">
    <property type="component" value="Unassembled WGS sequence"/>
</dbReference>
<proteinExistence type="predicted"/>
<evidence type="ECO:0000313" key="1">
    <source>
        <dbReference type="EMBL" id="CAH2230171.1"/>
    </source>
</evidence>
<dbReference type="OrthoDB" id="10662389at2759"/>
<sequence length="243" mass="27394">MKIEDDGWPPELHDNKYYTGCASIMVYSRWQGPKCRHCHDDVTIKIMACGWVKKYLFGVAPSVDNCLESGDYHPTDKDLQLKDLAFRYYTTQEPIGVWILMYTATPLTASKNNICAGHSAFVFRVMSIGRHGMRGRRGVAEWPGQAPPGGATCIYQLYCLKLPLLRIEGDRRFTQSIWGYRSANVKVSDNGSRYGLQFAEALSEVGHLHVLVSCLGVSMRLRAQAPAPLAFDFPSGRRWRRVA</sequence>
<dbReference type="EMBL" id="CAKXAJ010024778">
    <property type="protein sequence ID" value="CAH2230171.1"/>
    <property type="molecule type" value="Genomic_DNA"/>
</dbReference>
<reference evidence="1" key="1">
    <citation type="submission" date="2022-03" db="EMBL/GenBank/DDBJ databases">
        <authorList>
            <person name="Lindestad O."/>
        </authorList>
    </citation>
    <scope>NUCLEOTIDE SEQUENCE</scope>
</reference>
<protein>
    <submittedName>
        <fullName evidence="1">Jg12517 protein</fullName>
    </submittedName>
</protein>